<dbReference type="AlphaFoldDB" id="A0A1J7HSE7"/>
<feature type="transmembrane region" description="Helical" evidence="1">
    <location>
        <begin position="6"/>
        <end position="24"/>
    </location>
</feature>
<proteinExistence type="predicted"/>
<accession>A0A1J7HSE7</accession>
<keyword evidence="3" id="KW-1185">Reference proteome</keyword>
<evidence type="ECO:0000313" key="3">
    <source>
        <dbReference type="Proteomes" id="UP000188354"/>
    </source>
</evidence>
<keyword evidence="1" id="KW-0812">Transmembrane</keyword>
<dbReference type="Gramene" id="OIW04669">
    <property type="protein sequence ID" value="OIW04669"/>
    <property type="gene ID" value="TanjilG_07804"/>
</dbReference>
<dbReference type="Proteomes" id="UP000188354">
    <property type="component" value="Chromosome LG09"/>
</dbReference>
<protein>
    <submittedName>
        <fullName evidence="2">Uncharacterized protein</fullName>
    </submittedName>
</protein>
<keyword evidence="1" id="KW-0472">Membrane</keyword>
<evidence type="ECO:0000313" key="2">
    <source>
        <dbReference type="EMBL" id="OIW04669.1"/>
    </source>
</evidence>
<reference evidence="2 3" key="1">
    <citation type="journal article" date="2017" name="Plant Biotechnol. J.">
        <title>A comprehensive draft genome sequence for lupin (Lupinus angustifolius), an emerging health food: insights into plant-microbe interactions and legume evolution.</title>
        <authorList>
            <person name="Hane J.K."/>
            <person name="Ming Y."/>
            <person name="Kamphuis L.G."/>
            <person name="Nelson M.N."/>
            <person name="Garg G."/>
            <person name="Atkins C.A."/>
            <person name="Bayer P.E."/>
            <person name="Bravo A."/>
            <person name="Bringans S."/>
            <person name="Cannon S."/>
            <person name="Edwards D."/>
            <person name="Foley R."/>
            <person name="Gao L.L."/>
            <person name="Harrison M.J."/>
            <person name="Huang W."/>
            <person name="Hurgobin B."/>
            <person name="Li S."/>
            <person name="Liu C.W."/>
            <person name="McGrath A."/>
            <person name="Morahan G."/>
            <person name="Murray J."/>
            <person name="Weller J."/>
            <person name="Jian J."/>
            <person name="Singh K.B."/>
        </authorList>
    </citation>
    <scope>NUCLEOTIDE SEQUENCE [LARGE SCALE GENOMIC DNA]</scope>
    <source>
        <strain evidence="3">cv. Tanjil</strain>
        <tissue evidence="2">Whole plant</tissue>
    </source>
</reference>
<gene>
    <name evidence="2" type="ORF">TanjilG_07804</name>
</gene>
<sequence length="65" mass="6840">MHATSMKIVITVMVLVVAIIITLMGSAEGIRNAKGIGDLTGIPPPDCCLIPFCCDARNLSDITKP</sequence>
<dbReference type="EMBL" id="CM007369">
    <property type="protein sequence ID" value="OIW04669.1"/>
    <property type="molecule type" value="Genomic_DNA"/>
</dbReference>
<organism evidence="2 3">
    <name type="scientific">Lupinus angustifolius</name>
    <name type="common">Narrow-leaved blue lupine</name>
    <dbReference type="NCBI Taxonomy" id="3871"/>
    <lineage>
        <taxon>Eukaryota</taxon>
        <taxon>Viridiplantae</taxon>
        <taxon>Streptophyta</taxon>
        <taxon>Embryophyta</taxon>
        <taxon>Tracheophyta</taxon>
        <taxon>Spermatophyta</taxon>
        <taxon>Magnoliopsida</taxon>
        <taxon>eudicotyledons</taxon>
        <taxon>Gunneridae</taxon>
        <taxon>Pentapetalae</taxon>
        <taxon>rosids</taxon>
        <taxon>fabids</taxon>
        <taxon>Fabales</taxon>
        <taxon>Fabaceae</taxon>
        <taxon>Papilionoideae</taxon>
        <taxon>50 kb inversion clade</taxon>
        <taxon>genistoids sensu lato</taxon>
        <taxon>core genistoids</taxon>
        <taxon>Genisteae</taxon>
        <taxon>Lupinus</taxon>
    </lineage>
</organism>
<evidence type="ECO:0000256" key="1">
    <source>
        <dbReference type="SAM" id="Phobius"/>
    </source>
</evidence>
<name>A0A1J7HSE7_LUPAN</name>
<keyword evidence="1" id="KW-1133">Transmembrane helix</keyword>